<evidence type="ECO:0000256" key="1">
    <source>
        <dbReference type="SAM" id="Coils"/>
    </source>
</evidence>
<keyword evidence="1" id="KW-0175">Coiled coil</keyword>
<evidence type="ECO:0008006" key="5">
    <source>
        <dbReference type="Google" id="ProtNLM"/>
    </source>
</evidence>
<accession>A0AAV9NNC2</accession>
<dbReference type="AlphaFoldDB" id="A0AAV9NNC2"/>
<evidence type="ECO:0000313" key="3">
    <source>
        <dbReference type="EMBL" id="KAK5062876.1"/>
    </source>
</evidence>
<proteinExistence type="predicted"/>
<feature type="coiled-coil region" evidence="1">
    <location>
        <begin position="381"/>
        <end position="408"/>
    </location>
</feature>
<reference evidence="3 4" key="1">
    <citation type="submission" date="2023-08" db="EMBL/GenBank/DDBJ databases">
        <title>Black Yeasts Isolated from many extreme environments.</title>
        <authorList>
            <person name="Coleine C."/>
            <person name="Stajich J.E."/>
            <person name="Selbmann L."/>
        </authorList>
    </citation>
    <scope>NUCLEOTIDE SEQUENCE [LARGE SCALE GENOMIC DNA]</scope>
    <source>
        <strain evidence="3 4">CCFEE 5792</strain>
    </source>
</reference>
<dbReference type="EMBL" id="JAVRRD010000002">
    <property type="protein sequence ID" value="KAK5062876.1"/>
    <property type="molecule type" value="Genomic_DNA"/>
</dbReference>
<feature type="compositionally biased region" description="Low complexity" evidence="2">
    <location>
        <begin position="447"/>
        <end position="460"/>
    </location>
</feature>
<feature type="region of interest" description="Disordered" evidence="2">
    <location>
        <begin position="447"/>
        <end position="475"/>
    </location>
</feature>
<evidence type="ECO:0000313" key="4">
    <source>
        <dbReference type="Proteomes" id="UP001358417"/>
    </source>
</evidence>
<sequence>MSEASKPPDAQRSPKRPIDHIDISSTMMPPPPKKSRLAHLVESIITGCSDPDFVDKARFNHTIDQTTLAPTPCNITTKEVFEGDSVIVSNSITSLDGSYGLLSPPPSEPRASPYEGRDLSWDAARSLQITNLPDKVLRIILSHVLVTPKVASECVRPWYKHGMLGGYIRTGNDPQTNTIQEVTRDNVDIAQTMLVCKKFAELGQDVFYGEAWFQFQDANAFNWWYKQIGPQNVARLQKLAIQVIPGFQVDGRVLSSLDVSSEQRWLQCFQQLRLRHKLVTLEVTVTVVNKKHFVNKEGLAEVRQYRRLLLDELLRYRNLKFALLIDHTGTWGDRYQCQEHAYAMTRQEDVTKNALRLPVKRPTLDQLRAEIRLSHKEQAIVAREQRDREKHEREKRAWERRTRRYQTSNYLLNDFRFDPTSTGSFYGSTCKPISSRPTTRQTYISDYSSSHMSTSSQGLSPRADTGSLHSQTPLSPIPGFFNTHQSTESLIFDPVANDPSYRSETPPTFENDVPAPAGTLRSRPSKTYSKKNRRQDSQSIFDFEPWVLRAEEMEDGQA</sequence>
<comment type="caution">
    <text evidence="3">The sequence shown here is derived from an EMBL/GenBank/DDBJ whole genome shotgun (WGS) entry which is preliminary data.</text>
</comment>
<evidence type="ECO:0000256" key="2">
    <source>
        <dbReference type="SAM" id="MobiDB-lite"/>
    </source>
</evidence>
<protein>
    <recommendedName>
        <fullName evidence="5">F-box domain-containing protein</fullName>
    </recommendedName>
</protein>
<gene>
    <name evidence="3" type="ORF">LTR84_004951</name>
</gene>
<feature type="region of interest" description="Disordered" evidence="2">
    <location>
        <begin position="1"/>
        <end position="34"/>
    </location>
</feature>
<organism evidence="3 4">
    <name type="scientific">Exophiala bonariae</name>
    <dbReference type="NCBI Taxonomy" id="1690606"/>
    <lineage>
        <taxon>Eukaryota</taxon>
        <taxon>Fungi</taxon>
        <taxon>Dikarya</taxon>
        <taxon>Ascomycota</taxon>
        <taxon>Pezizomycotina</taxon>
        <taxon>Eurotiomycetes</taxon>
        <taxon>Chaetothyriomycetidae</taxon>
        <taxon>Chaetothyriales</taxon>
        <taxon>Herpotrichiellaceae</taxon>
        <taxon>Exophiala</taxon>
    </lineage>
</organism>
<dbReference type="GeneID" id="89973129"/>
<dbReference type="RefSeq" id="XP_064711148.1">
    <property type="nucleotide sequence ID" value="XM_064848524.1"/>
</dbReference>
<dbReference type="Proteomes" id="UP001358417">
    <property type="component" value="Unassembled WGS sequence"/>
</dbReference>
<feature type="region of interest" description="Disordered" evidence="2">
    <location>
        <begin position="496"/>
        <end position="536"/>
    </location>
</feature>
<keyword evidence="4" id="KW-1185">Reference proteome</keyword>
<name>A0AAV9NNC2_9EURO</name>